<dbReference type="EMBL" id="CM007389">
    <property type="protein sequence ID" value="ONK58263.1"/>
    <property type="molecule type" value="Genomic_DNA"/>
</dbReference>
<name>A0A5P1E8D1_ASPOF</name>
<proteinExistence type="predicted"/>
<gene>
    <name evidence="2" type="ORF">A4U43_C09F10340</name>
</gene>
<accession>A0A5P1E8D1</accession>
<keyword evidence="3" id="KW-1185">Reference proteome</keyword>
<feature type="region of interest" description="Disordered" evidence="1">
    <location>
        <begin position="38"/>
        <end position="74"/>
    </location>
</feature>
<evidence type="ECO:0000313" key="3">
    <source>
        <dbReference type="Proteomes" id="UP000243459"/>
    </source>
</evidence>
<protein>
    <submittedName>
        <fullName evidence="2">Uncharacterized protein</fullName>
    </submittedName>
</protein>
<dbReference type="Gramene" id="ONK58263">
    <property type="protein sequence ID" value="ONK58263"/>
    <property type="gene ID" value="A4U43_C09F10340"/>
</dbReference>
<evidence type="ECO:0000256" key="1">
    <source>
        <dbReference type="SAM" id="MobiDB-lite"/>
    </source>
</evidence>
<sequence>MGLLITQLNCLENVGLIDESSRGEKTPTLAVEEDAVSLNSMHESSHRPGKEPIGVDDGVEKRARTPTKTLAEVS</sequence>
<dbReference type="Proteomes" id="UP000243459">
    <property type="component" value="Chromosome 9"/>
</dbReference>
<dbReference type="AlphaFoldDB" id="A0A5P1E8D1"/>
<reference evidence="3" key="1">
    <citation type="journal article" date="2017" name="Nat. Commun.">
        <title>The asparagus genome sheds light on the origin and evolution of a young Y chromosome.</title>
        <authorList>
            <person name="Harkess A."/>
            <person name="Zhou J."/>
            <person name="Xu C."/>
            <person name="Bowers J.E."/>
            <person name="Van der Hulst R."/>
            <person name="Ayyampalayam S."/>
            <person name="Mercati F."/>
            <person name="Riccardi P."/>
            <person name="McKain M.R."/>
            <person name="Kakrana A."/>
            <person name="Tang H."/>
            <person name="Ray J."/>
            <person name="Groenendijk J."/>
            <person name="Arikit S."/>
            <person name="Mathioni S.M."/>
            <person name="Nakano M."/>
            <person name="Shan H."/>
            <person name="Telgmann-Rauber A."/>
            <person name="Kanno A."/>
            <person name="Yue Z."/>
            <person name="Chen H."/>
            <person name="Li W."/>
            <person name="Chen Y."/>
            <person name="Xu X."/>
            <person name="Zhang Y."/>
            <person name="Luo S."/>
            <person name="Chen H."/>
            <person name="Gao J."/>
            <person name="Mao Z."/>
            <person name="Pires J.C."/>
            <person name="Luo M."/>
            <person name="Kudrna D."/>
            <person name="Wing R.A."/>
            <person name="Meyers B.C."/>
            <person name="Yi K."/>
            <person name="Kong H."/>
            <person name="Lavrijsen P."/>
            <person name="Sunseri F."/>
            <person name="Falavigna A."/>
            <person name="Ye Y."/>
            <person name="Leebens-Mack J.H."/>
            <person name="Chen G."/>
        </authorList>
    </citation>
    <scope>NUCLEOTIDE SEQUENCE [LARGE SCALE GENOMIC DNA]</scope>
    <source>
        <strain evidence="3">cv. DH0086</strain>
    </source>
</reference>
<organism evidence="2 3">
    <name type="scientific">Asparagus officinalis</name>
    <name type="common">Garden asparagus</name>
    <dbReference type="NCBI Taxonomy" id="4686"/>
    <lineage>
        <taxon>Eukaryota</taxon>
        <taxon>Viridiplantae</taxon>
        <taxon>Streptophyta</taxon>
        <taxon>Embryophyta</taxon>
        <taxon>Tracheophyta</taxon>
        <taxon>Spermatophyta</taxon>
        <taxon>Magnoliopsida</taxon>
        <taxon>Liliopsida</taxon>
        <taxon>Asparagales</taxon>
        <taxon>Asparagaceae</taxon>
        <taxon>Asparagoideae</taxon>
        <taxon>Asparagus</taxon>
    </lineage>
</organism>
<evidence type="ECO:0000313" key="2">
    <source>
        <dbReference type="EMBL" id="ONK58263.1"/>
    </source>
</evidence>